<geneLocation type="mitochondrion" evidence="1"/>
<reference evidence="1" key="1">
    <citation type="journal article" date="2015" name="Genome Biol. Evol.">
        <title>Organellar Genomes of White Spruce (Picea glauca): Assembly and Annotation.</title>
        <authorList>
            <person name="Jackman S.D."/>
            <person name="Warren R.L."/>
            <person name="Gibb E.A."/>
            <person name="Vandervalk B.P."/>
            <person name="Mohamadi H."/>
            <person name="Chu J."/>
            <person name="Raymond A."/>
            <person name="Pleasance S."/>
            <person name="Coope R."/>
            <person name="Wildung M.R."/>
            <person name="Ritland C.E."/>
            <person name="Bousquet J."/>
            <person name="Jones S.J."/>
            <person name="Bohlmann J."/>
            <person name="Birol I."/>
        </authorList>
    </citation>
    <scope>NUCLEOTIDE SEQUENCE [LARGE SCALE GENOMIC DNA]</scope>
    <source>
        <tissue evidence="1">Flushing bud</tissue>
    </source>
</reference>
<protein>
    <submittedName>
        <fullName evidence="1">Uncharacterized protein</fullName>
    </submittedName>
</protein>
<name>A0A101M0R0_PICGL</name>
<gene>
    <name evidence="1" type="ORF">ABT39_MTgene4190</name>
</gene>
<sequence length="66" mass="7588">MAITLLLVGHLRVYKVDILLVDMMVALVQPVLLQRVPFIFVVVKQDQVAFVKLFPQLQLLIQLCQE</sequence>
<proteinExistence type="predicted"/>
<keyword evidence="1" id="KW-0496">Mitochondrion</keyword>
<evidence type="ECO:0000313" key="1">
    <source>
        <dbReference type="EMBL" id="KUM48854.1"/>
    </source>
</evidence>
<organism evidence="1">
    <name type="scientific">Picea glauca</name>
    <name type="common">White spruce</name>
    <name type="synonym">Pinus glauca</name>
    <dbReference type="NCBI Taxonomy" id="3330"/>
    <lineage>
        <taxon>Eukaryota</taxon>
        <taxon>Viridiplantae</taxon>
        <taxon>Streptophyta</taxon>
        <taxon>Embryophyta</taxon>
        <taxon>Tracheophyta</taxon>
        <taxon>Spermatophyta</taxon>
        <taxon>Pinopsida</taxon>
        <taxon>Pinidae</taxon>
        <taxon>Conifers I</taxon>
        <taxon>Pinales</taxon>
        <taxon>Pinaceae</taxon>
        <taxon>Picea</taxon>
    </lineage>
</organism>
<accession>A0A101M0R0</accession>
<dbReference type="EMBL" id="LKAM01000004">
    <property type="protein sequence ID" value="KUM48854.1"/>
    <property type="molecule type" value="Genomic_DNA"/>
</dbReference>
<dbReference type="AlphaFoldDB" id="A0A101M0R0"/>
<comment type="caution">
    <text evidence="1">The sequence shown here is derived from an EMBL/GenBank/DDBJ whole genome shotgun (WGS) entry which is preliminary data.</text>
</comment>